<reference evidence="1 2" key="1">
    <citation type="journal article" date="2019" name="Int. J. Syst. Evol. Microbiol.">
        <title>The Global Catalogue of Microorganisms (GCM) 10K type strain sequencing project: providing services to taxonomists for standard genome sequencing and annotation.</title>
        <authorList>
            <consortium name="The Broad Institute Genomics Platform"/>
            <consortium name="The Broad Institute Genome Sequencing Center for Infectious Disease"/>
            <person name="Wu L."/>
            <person name="Ma J."/>
        </authorList>
    </citation>
    <scope>NUCLEOTIDE SEQUENCE [LARGE SCALE GENOMIC DNA]</scope>
    <source>
        <strain evidence="1 2">JCM 15608</strain>
    </source>
</reference>
<name>A0ABN1L9K0_9GAMM</name>
<proteinExistence type="predicted"/>
<comment type="caution">
    <text evidence="1">The sequence shown here is derived from an EMBL/GenBank/DDBJ whole genome shotgun (WGS) entry which is preliminary data.</text>
</comment>
<organism evidence="1 2">
    <name type="scientific">Colwellia asteriadis</name>
    <dbReference type="NCBI Taxonomy" id="517723"/>
    <lineage>
        <taxon>Bacteria</taxon>
        <taxon>Pseudomonadati</taxon>
        <taxon>Pseudomonadota</taxon>
        <taxon>Gammaproteobacteria</taxon>
        <taxon>Alteromonadales</taxon>
        <taxon>Colwelliaceae</taxon>
        <taxon>Colwellia</taxon>
    </lineage>
</organism>
<dbReference type="EMBL" id="BAAAFA010000010">
    <property type="protein sequence ID" value="GAA0821237.1"/>
    <property type="molecule type" value="Genomic_DNA"/>
</dbReference>
<dbReference type="Proteomes" id="UP001500021">
    <property type="component" value="Unassembled WGS sequence"/>
</dbReference>
<keyword evidence="2" id="KW-1185">Reference proteome</keyword>
<gene>
    <name evidence="1" type="ORF">GCM10009111_27890</name>
</gene>
<evidence type="ECO:0000313" key="1">
    <source>
        <dbReference type="EMBL" id="GAA0821237.1"/>
    </source>
</evidence>
<evidence type="ECO:0000313" key="2">
    <source>
        <dbReference type="Proteomes" id="UP001500021"/>
    </source>
</evidence>
<protein>
    <submittedName>
        <fullName evidence="1">Uncharacterized protein</fullName>
    </submittedName>
</protein>
<accession>A0ABN1L9K0</accession>
<sequence length="61" mass="7426">MAKWGWEDYVKINALYCDHKEIECFNNSFIKPSYNLLRFTLLLHYSDVKIYDKIRQILNPI</sequence>